<organism evidence="1">
    <name type="scientific">Anguilla anguilla</name>
    <name type="common">European freshwater eel</name>
    <name type="synonym">Muraena anguilla</name>
    <dbReference type="NCBI Taxonomy" id="7936"/>
    <lineage>
        <taxon>Eukaryota</taxon>
        <taxon>Metazoa</taxon>
        <taxon>Chordata</taxon>
        <taxon>Craniata</taxon>
        <taxon>Vertebrata</taxon>
        <taxon>Euteleostomi</taxon>
        <taxon>Actinopterygii</taxon>
        <taxon>Neopterygii</taxon>
        <taxon>Teleostei</taxon>
        <taxon>Anguilliformes</taxon>
        <taxon>Anguillidae</taxon>
        <taxon>Anguilla</taxon>
    </lineage>
</organism>
<evidence type="ECO:0000313" key="1">
    <source>
        <dbReference type="EMBL" id="JAH19244.1"/>
    </source>
</evidence>
<proteinExistence type="predicted"/>
<accession>A0A0E9QR09</accession>
<reference evidence="1" key="2">
    <citation type="journal article" date="2015" name="Fish Shellfish Immunol.">
        <title>Early steps in the European eel (Anguilla anguilla)-Vibrio vulnificus interaction in the gills: Role of the RtxA13 toxin.</title>
        <authorList>
            <person name="Callol A."/>
            <person name="Pajuelo D."/>
            <person name="Ebbesson L."/>
            <person name="Teles M."/>
            <person name="MacKenzie S."/>
            <person name="Amaro C."/>
        </authorList>
    </citation>
    <scope>NUCLEOTIDE SEQUENCE</scope>
</reference>
<name>A0A0E9QR09_ANGAN</name>
<reference evidence="1" key="1">
    <citation type="submission" date="2014-11" db="EMBL/GenBank/DDBJ databases">
        <authorList>
            <person name="Amaro Gonzalez C."/>
        </authorList>
    </citation>
    <scope>NUCLEOTIDE SEQUENCE</scope>
</reference>
<dbReference type="AlphaFoldDB" id="A0A0E9QR09"/>
<protein>
    <submittedName>
        <fullName evidence="1">Uncharacterized protein</fullName>
    </submittedName>
</protein>
<sequence length="34" mass="3947">MCVCVSGQNQRRGRMRTCSEVTGFHRGLISYFHE</sequence>
<dbReference type="EMBL" id="GBXM01089333">
    <property type="protein sequence ID" value="JAH19244.1"/>
    <property type="molecule type" value="Transcribed_RNA"/>
</dbReference>